<dbReference type="EMBL" id="NIRR01000013">
    <property type="protein sequence ID" value="OWP63339.1"/>
    <property type="molecule type" value="Genomic_DNA"/>
</dbReference>
<proteinExistence type="predicted"/>
<dbReference type="AlphaFoldDB" id="A0A2D0AG49"/>
<name>A0A2D0AG49_9BACT</name>
<evidence type="ECO:0008006" key="4">
    <source>
        <dbReference type="Google" id="ProtNLM"/>
    </source>
</evidence>
<keyword evidence="3" id="KW-1185">Reference proteome</keyword>
<dbReference type="OrthoDB" id="876190at2"/>
<dbReference type="RefSeq" id="WP_088464306.1">
    <property type="nucleotide sequence ID" value="NZ_NIRR01000013.1"/>
</dbReference>
<evidence type="ECO:0000313" key="3">
    <source>
        <dbReference type="Proteomes" id="UP000197277"/>
    </source>
</evidence>
<accession>A0A2D0AG49</accession>
<comment type="caution">
    <text evidence="2">The sequence shown here is derived from an EMBL/GenBank/DDBJ whole genome shotgun (WGS) entry which is preliminary data.</text>
</comment>
<reference evidence="2 3" key="1">
    <citation type="submission" date="2017-06" db="EMBL/GenBank/DDBJ databases">
        <title>Hymenobacter amundsenii sp. nov. isolated from regoliths in Antarctica.</title>
        <authorList>
            <person name="Sedlacek I."/>
            <person name="Kralova S."/>
            <person name="Pantucek R."/>
            <person name="Svec P."/>
            <person name="Holochova P."/>
            <person name="Stankova E."/>
            <person name="Vrbovska V."/>
            <person name="Busse H.-J."/>
        </authorList>
    </citation>
    <scope>NUCLEOTIDE SEQUENCE [LARGE SCALE GENOMIC DNA]</scope>
    <source>
        <strain evidence="2 3">CCM 8682</strain>
    </source>
</reference>
<gene>
    <name evidence="2" type="ORF">CDA63_09970</name>
</gene>
<evidence type="ECO:0000313" key="2">
    <source>
        <dbReference type="EMBL" id="OWP63339.1"/>
    </source>
</evidence>
<organism evidence="2 3">
    <name type="scientific">Hymenobacter amundsenii</name>
    <dbReference type="NCBI Taxonomy" id="2006685"/>
    <lineage>
        <taxon>Bacteria</taxon>
        <taxon>Pseudomonadati</taxon>
        <taxon>Bacteroidota</taxon>
        <taxon>Cytophagia</taxon>
        <taxon>Cytophagales</taxon>
        <taxon>Hymenobacteraceae</taxon>
        <taxon>Hymenobacter</taxon>
    </lineage>
</organism>
<sequence length="169" mass="18220">MEFSYSTLAVASALGFAAQAQAQQTASPVNPLWRVGVGGSFNGSGDYPVLKAHMEYAPLLGAHVRSASRLAYIGNSDPIVLDGVFRVPQSYRAANLEQEFHWLPFGGNRAVELGVGGGGFVGYAKSESYTMYGRSSDRGYFSVPDNYKGVQVGYIASLYLDFALNQERT</sequence>
<keyword evidence="1" id="KW-0732">Signal</keyword>
<dbReference type="Proteomes" id="UP000197277">
    <property type="component" value="Unassembled WGS sequence"/>
</dbReference>
<protein>
    <recommendedName>
        <fullName evidence="4">Outer membrane protein beta-barrel domain-containing protein</fullName>
    </recommendedName>
</protein>
<evidence type="ECO:0000256" key="1">
    <source>
        <dbReference type="SAM" id="SignalP"/>
    </source>
</evidence>
<feature type="chain" id="PRO_5012903587" description="Outer membrane protein beta-barrel domain-containing protein" evidence="1">
    <location>
        <begin position="23"/>
        <end position="169"/>
    </location>
</feature>
<feature type="signal peptide" evidence="1">
    <location>
        <begin position="1"/>
        <end position="22"/>
    </location>
</feature>